<evidence type="ECO:0000313" key="3">
    <source>
        <dbReference type="Proteomes" id="UP001058072"/>
    </source>
</evidence>
<dbReference type="EMBL" id="CP071250">
    <property type="protein sequence ID" value="UUF09579.1"/>
    <property type="molecule type" value="Genomic_DNA"/>
</dbReference>
<dbReference type="InterPro" id="IPR039564">
    <property type="entry name" value="Peptidase_C39-like"/>
</dbReference>
<dbReference type="AlphaFoldDB" id="A0A9Q9CMZ9"/>
<dbReference type="RefSeq" id="WP_212725085.1">
    <property type="nucleotide sequence ID" value="NZ_CP071250.1"/>
</dbReference>
<dbReference type="Proteomes" id="UP001058072">
    <property type="component" value="Chromosome"/>
</dbReference>
<proteinExistence type="predicted"/>
<name>A0A9Q9CMZ9_9FIRM</name>
<dbReference type="Gene3D" id="3.90.70.10">
    <property type="entry name" value="Cysteine proteinases"/>
    <property type="match status" value="1"/>
</dbReference>
<gene>
    <name evidence="2" type="ORF">J0J70_06455</name>
</gene>
<organism evidence="2 3">
    <name type="scientific">Turicibacter bilis</name>
    <dbReference type="NCBI Taxonomy" id="2735723"/>
    <lineage>
        <taxon>Bacteria</taxon>
        <taxon>Bacillati</taxon>
        <taxon>Bacillota</taxon>
        <taxon>Erysipelotrichia</taxon>
        <taxon>Erysipelotrichales</taxon>
        <taxon>Turicibacteraceae</taxon>
        <taxon>Turicibacter</taxon>
    </lineage>
</organism>
<reference evidence="2" key="1">
    <citation type="submission" date="2021-03" db="EMBL/GenBank/DDBJ databases">
        <title>Comparative Genomics and Metabolomics in the genus Turicibacter.</title>
        <authorList>
            <person name="Maki J."/>
            <person name="Looft T."/>
        </authorList>
    </citation>
    <scope>NUCLEOTIDE SEQUENCE</scope>
    <source>
        <strain evidence="2">ISU324</strain>
    </source>
</reference>
<evidence type="ECO:0000313" key="2">
    <source>
        <dbReference type="EMBL" id="UUF09579.1"/>
    </source>
</evidence>
<sequence length="200" mass="23323">MKKFLLWGSLILLILVTFILYYLSPFPTSDPVQVNYPDSFIITTENHFETQVINECSAFSSAYVMRHFGETKKGLELYEEFDYKLPFSGYVLPKGILDYFKDSSYDVTMYHGTFETLKTRLTEGTPIIVLVGDGLKWQHYMTVVGYDDSLHEVYFFDSLREGDENQEAPGNRTLSTDYFLSMWDNGVPIFHHVYFTTQKR</sequence>
<protein>
    <submittedName>
        <fullName evidence="2">C39 family peptidase</fullName>
    </submittedName>
</protein>
<evidence type="ECO:0000259" key="1">
    <source>
        <dbReference type="Pfam" id="PF13529"/>
    </source>
</evidence>
<feature type="domain" description="Peptidase C39-like" evidence="1">
    <location>
        <begin position="56"/>
        <end position="158"/>
    </location>
</feature>
<accession>A0A9Q9CMZ9</accession>
<dbReference type="Pfam" id="PF13529">
    <property type="entry name" value="Peptidase_C39_2"/>
    <property type="match status" value="1"/>
</dbReference>